<evidence type="ECO:0000256" key="1">
    <source>
        <dbReference type="ARBA" id="ARBA00023015"/>
    </source>
</evidence>
<keyword evidence="2" id="KW-0238">DNA-binding</keyword>
<evidence type="ECO:0000259" key="4">
    <source>
        <dbReference type="PROSITE" id="PS50956"/>
    </source>
</evidence>
<dbReference type="InterPro" id="IPR019888">
    <property type="entry name" value="Tscrpt_reg_AsnC-like"/>
</dbReference>
<sequence length="146" mass="16632">MANLSLDEVDLQILQCLLENALSSNKEIGERVHLTGQAVGARVRKLRDMGVIEGYTLRWNPDKLGQRVLAFITVYMNTNTAHEAFRRFAEASHEIVEMHRISGEGCYWLRARAAGIVELNRLLEELLKFGNYKLALSLEKVKLSEF</sequence>
<proteinExistence type="predicted"/>
<dbReference type="Pfam" id="PF01037">
    <property type="entry name" value="AsnC_trans_reg"/>
    <property type="match status" value="1"/>
</dbReference>
<keyword evidence="3" id="KW-0804">Transcription</keyword>
<keyword evidence="6" id="KW-1185">Reference proteome</keyword>
<evidence type="ECO:0000256" key="3">
    <source>
        <dbReference type="ARBA" id="ARBA00023163"/>
    </source>
</evidence>
<dbReference type="SMART" id="SM00344">
    <property type="entry name" value="HTH_ASNC"/>
    <property type="match status" value="1"/>
</dbReference>
<dbReference type="PRINTS" id="PR00033">
    <property type="entry name" value="HTHASNC"/>
</dbReference>
<gene>
    <name evidence="5" type="primary">lrpB</name>
    <name evidence="5" type="ORF">GCM10010917_11510</name>
</gene>
<dbReference type="EMBL" id="BMHF01000002">
    <property type="protein sequence ID" value="GGA28244.1"/>
    <property type="molecule type" value="Genomic_DNA"/>
</dbReference>
<feature type="domain" description="HTH asnC-type" evidence="4">
    <location>
        <begin position="6"/>
        <end position="67"/>
    </location>
</feature>
<evidence type="ECO:0000256" key="2">
    <source>
        <dbReference type="ARBA" id="ARBA00023125"/>
    </source>
</evidence>
<dbReference type="Gene3D" id="1.10.10.10">
    <property type="entry name" value="Winged helix-like DNA-binding domain superfamily/Winged helix DNA-binding domain"/>
    <property type="match status" value="1"/>
</dbReference>
<evidence type="ECO:0000313" key="6">
    <source>
        <dbReference type="Proteomes" id="UP000609323"/>
    </source>
</evidence>
<comment type="caution">
    <text evidence="5">The sequence shown here is derived from an EMBL/GenBank/DDBJ whole genome shotgun (WGS) entry which is preliminary data.</text>
</comment>
<dbReference type="InterPro" id="IPR036388">
    <property type="entry name" value="WH-like_DNA-bd_sf"/>
</dbReference>
<dbReference type="Pfam" id="PF13412">
    <property type="entry name" value="HTH_24"/>
    <property type="match status" value="1"/>
</dbReference>
<dbReference type="RefSeq" id="WP_094095598.1">
    <property type="nucleotide sequence ID" value="NZ_BMHF01000002.1"/>
</dbReference>
<dbReference type="SUPFAM" id="SSF46785">
    <property type="entry name" value="Winged helix' DNA-binding domain"/>
    <property type="match status" value="1"/>
</dbReference>
<accession>A0ABQ1FRQ0</accession>
<protein>
    <submittedName>
        <fullName evidence="5">HTH-type transcriptional regulator LrpB</fullName>
    </submittedName>
</protein>
<organism evidence="5 6">
    <name type="scientific">Paenibacillus physcomitrellae</name>
    <dbReference type="NCBI Taxonomy" id="1619311"/>
    <lineage>
        <taxon>Bacteria</taxon>
        <taxon>Bacillati</taxon>
        <taxon>Bacillota</taxon>
        <taxon>Bacilli</taxon>
        <taxon>Bacillales</taxon>
        <taxon>Paenibacillaceae</taxon>
        <taxon>Paenibacillus</taxon>
    </lineage>
</organism>
<dbReference type="PROSITE" id="PS50956">
    <property type="entry name" value="HTH_ASNC_2"/>
    <property type="match status" value="1"/>
</dbReference>
<dbReference type="PANTHER" id="PTHR30154:SF55">
    <property type="entry name" value="HTH-TYPE TRANSCRIPTIONAL REGULATOR LRPB"/>
    <property type="match status" value="1"/>
</dbReference>
<name>A0ABQ1FRQ0_9BACL</name>
<dbReference type="Gene3D" id="3.30.70.920">
    <property type="match status" value="1"/>
</dbReference>
<dbReference type="Proteomes" id="UP000609323">
    <property type="component" value="Unassembled WGS sequence"/>
</dbReference>
<reference evidence="6" key="1">
    <citation type="journal article" date="2019" name="Int. J. Syst. Evol. Microbiol.">
        <title>The Global Catalogue of Microorganisms (GCM) 10K type strain sequencing project: providing services to taxonomists for standard genome sequencing and annotation.</title>
        <authorList>
            <consortium name="The Broad Institute Genomics Platform"/>
            <consortium name="The Broad Institute Genome Sequencing Center for Infectious Disease"/>
            <person name="Wu L."/>
            <person name="Ma J."/>
        </authorList>
    </citation>
    <scope>NUCLEOTIDE SEQUENCE [LARGE SCALE GENOMIC DNA]</scope>
    <source>
        <strain evidence="6">CGMCC 1.15044</strain>
    </source>
</reference>
<dbReference type="InterPro" id="IPR019887">
    <property type="entry name" value="Tscrpt_reg_AsnC/Lrp_C"/>
</dbReference>
<keyword evidence="1" id="KW-0805">Transcription regulation</keyword>
<dbReference type="InterPro" id="IPR036390">
    <property type="entry name" value="WH_DNA-bd_sf"/>
</dbReference>
<dbReference type="InterPro" id="IPR011008">
    <property type="entry name" value="Dimeric_a/b-barrel"/>
</dbReference>
<dbReference type="SUPFAM" id="SSF54909">
    <property type="entry name" value="Dimeric alpha+beta barrel"/>
    <property type="match status" value="1"/>
</dbReference>
<dbReference type="PANTHER" id="PTHR30154">
    <property type="entry name" value="LEUCINE-RESPONSIVE REGULATORY PROTEIN"/>
    <property type="match status" value="1"/>
</dbReference>
<dbReference type="InterPro" id="IPR000485">
    <property type="entry name" value="AsnC-type_HTH_dom"/>
</dbReference>
<evidence type="ECO:0000313" key="5">
    <source>
        <dbReference type="EMBL" id="GGA28244.1"/>
    </source>
</evidence>